<dbReference type="AlphaFoldDB" id="A0A2T0A912"/>
<accession>A0A2T0A912</accession>
<name>A0A2T0A912_RHOTO</name>
<feature type="region of interest" description="Disordered" evidence="1">
    <location>
        <begin position="238"/>
        <end position="257"/>
    </location>
</feature>
<comment type="caution">
    <text evidence="2">The sequence shown here is derived from an EMBL/GenBank/DDBJ whole genome shotgun (WGS) entry which is preliminary data.</text>
</comment>
<proteinExistence type="predicted"/>
<evidence type="ECO:0000256" key="1">
    <source>
        <dbReference type="SAM" id="MobiDB-lite"/>
    </source>
</evidence>
<gene>
    <name evidence="2" type="ORF">AAT19DRAFT_14863</name>
</gene>
<reference evidence="2 3" key="1">
    <citation type="journal article" date="2018" name="Elife">
        <title>Functional genomics of lipid metabolism in the oleaginous yeast Rhodosporidium toruloides.</title>
        <authorList>
            <person name="Coradetti S.T."/>
            <person name="Pinel D."/>
            <person name="Geiselman G."/>
            <person name="Ito M."/>
            <person name="Mondo S."/>
            <person name="Reilly M.C."/>
            <person name="Cheng Y.F."/>
            <person name="Bauer S."/>
            <person name="Grigoriev I."/>
            <person name="Gladden J.M."/>
            <person name="Simmons B.A."/>
            <person name="Brem R."/>
            <person name="Arkin A.P."/>
            <person name="Skerker J.M."/>
        </authorList>
    </citation>
    <scope>NUCLEOTIDE SEQUENCE [LARGE SCALE GENOMIC DNA]</scope>
    <source>
        <strain evidence="2 3">NBRC 0880</strain>
    </source>
</reference>
<organism evidence="2 3">
    <name type="scientific">Rhodotorula toruloides</name>
    <name type="common">Yeast</name>
    <name type="synonym">Rhodosporidium toruloides</name>
    <dbReference type="NCBI Taxonomy" id="5286"/>
    <lineage>
        <taxon>Eukaryota</taxon>
        <taxon>Fungi</taxon>
        <taxon>Dikarya</taxon>
        <taxon>Basidiomycota</taxon>
        <taxon>Pucciniomycotina</taxon>
        <taxon>Microbotryomycetes</taxon>
        <taxon>Sporidiobolales</taxon>
        <taxon>Sporidiobolaceae</taxon>
        <taxon>Rhodotorula</taxon>
    </lineage>
</organism>
<dbReference type="Proteomes" id="UP000239560">
    <property type="component" value="Unassembled WGS sequence"/>
</dbReference>
<sequence length="257" mass="30047">MNPAPDLEELPAVAVNTQRIQPLLPYGLRFNCLLPHRDETLHDSQFPFDEGPIPWTLELETQYLQFHPSVWDLLEADDETDRQYRDDVLAELSRVKRSEESSASEWYDKLQDAFYRVCMRRHDRWHRLYGSHDVRKRFYQQEALAHPEWTAADVQKSIPSSSTFVKPNAPMFSLWPFRELGPEPSLARRLIRITGLNIEQYKLPDLKTAASRQAHDQTFVSAPKKKTQLRLNDATRLSRRPPRNLGTTTAVRRIREG</sequence>
<evidence type="ECO:0000313" key="3">
    <source>
        <dbReference type="Proteomes" id="UP000239560"/>
    </source>
</evidence>
<dbReference type="OrthoDB" id="10346176at2759"/>
<dbReference type="EMBL" id="LCTV02000006">
    <property type="protein sequence ID" value="PRQ74510.1"/>
    <property type="molecule type" value="Genomic_DNA"/>
</dbReference>
<protein>
    <submittedName>
        <fullName evidence="2">Uncharacterized protein</fullName>
    </submittedName>
</protein>
<evidence type="ECO:0000313" key="2">
    <source>
        <dbReference type="EMBL" id="PRQ74510.1"/>
    </source>
</evidence>